<evidence type="ECO:0000259" key="3">
    <source>
        <dbReference type="SMART" id="SM00867"/>
    </source>
</evidence>
<evidence type="ECO:0000313" key="5">
    <source>
        <dbReference type="Proteomes" id="UP001205080"/>
    </source>
</evidence>
<evidence type="ECO:0000313" key="4">
    <source>
        <dbReference type="EMBL" id="MCQ4613552.1"/>
    </source>
</evidence>
<evidence type="ECO:0000256" key="2">
    <source>
        <dbReference type="SAM" id="MobiDB-lite"/>
    </source>
</evidence>
<gene>
    <name evidence="4" type="ORF">KBX22_02160</name>
</gene>
<evidence type="ECO:0000256" key="1">
    <source>
        <dbReference type="ARBA" id="ARBA00008812"/>
    </source>
</evidence>
<feature type="domain" description="Lipid/polyisoprenoid-binding YceI-like" evidence="3">
    <location>
        <begin position="1"/>
        <end position="111"/>
    </location>
</feature>
<dbReference type="InterPro" id="IPR036761">
    <property type="entry name" value="TTHA0802/YceI-like_sf"/>
</dbReference>
<name>A0ABD4TMS3_9CORY</name>
<proteinExistence type="inferred from homology"/>
<organism evidence="4 5">
    <name type="scientific">Corynebacterium pseudogenitalium</name>
    <dbReference type="NCBI Taxonomy" id="38303"/>
    <lineage>
        <taxon>Bacteria</taxon>
        <taxon>Bacillati</taxon>
        <taxon>Actinomycetota</taxon>
        <taxon>Actinomycetes</taxon>
        <taxon>Mycobacteriales</taxon>
        <taxon>Corynebacteriaceae</taxon>
        <taxon>Corynebacterium</taxon>
    </lineage>
</organism>
<dbReference type="SUPFAM" id="SSF101874">
    <property type="entry name" value="YceI-like"/>
    <property type="match status" value="1"/>
</dbReference>
<comment type="similarity">
    <text evidence="1">Belongs to the UPF0312 family.</text>
</comment>
<dbReference type="InterPro" id="IPR007372">
    <property type="entry name" value="Lipid/polyisoprenoid-bd_YceI"/>
</dbReference>
<comment type="caution">
    <text evidence="4">The sequence shown here is derived from an EMBL/GenBank/DDBJ whole genome shotgun (WGS) entry which is preliminary data.</text>
</comment>
<sequence length="115" mass="12313">MTLTDDLAASTAQGTVRTASVDTRNEDRDAHVRGEDFFDVQKHPEMTFTSTAFNVDNVGNGTVTGDLTIKGTTKPVTFEVETFGIDFQVPLNSGGMLVSDKVAIEIEGSAIKQDA</sequence>
<dbReference type="RefSeq" id="WP_256000474.1">
    <property type="nucleotide sequence ID" value="NZ_JAGPYW010000002.1"/>
</dbReference>
<dbReference type="PANTHER" id="PTHR34406">
    <property type="entry name" value="PROTEIN YCEI"/>
    <property type="match status" value="1"/>
</dbReference>
<dbReference type="EMBL" id="JAGPYW010000002">
    <property type="protein sequence ID" value="MCQ4613552.1"/>
    <property type="molecule type" value="Genomic_DNA"/>
</dbReference>
<dbReference type="Gene3D" id="2.40.128.110">
    <property type="entry name" value="Lipid/polyisoprenoid-binding, YceI-like"/>
    <property type="match status" value="1"/>
</dbReference>
<protein>
    <submittedName>
        <fullName evidence="4">YceI family protein</fullName>
    </submittedName>
</protein>
<reference evidence="4 5" key="1">
    <citation type="submission" date="2021-04" db="EMBL/GenBank/DDBJ databases">
        <title>Corynebacterium genitalium sp. nov. and Corynebacterium genitalium sp. nov., two new species of the genus Corynebacterium.</title>
        <authorList>
            <person name="Jaen-Luchoro D."/>
            <person name="Pinyeiro-Iglesias B."/>
            <person name="Al-Shaer S."/>
            <person name="Karlsson R."/>
            <person name="Gonzales-Siles L."/>
            <person name="Cardew S."/>
            <person name="Jensie-Markopolous S."/>
            <person name="Ohlen M."/>
            <person name="Inganas E."/>
            <person name="Moore E.R.B."/>
        </authorList>
    </citation>
    <scope>NUCLEOTIDE SEQUENCE [LARGE SCALE GENOMIC DNA]</scope>
    <source>
        <strain evidence="4 5">CCUG 55013</strain>
    </source>
</reference>
<dbReference type="PANTHER" id="PTHR34406:SF1">
    <property type="entry name" value="PROTEIN YCEI"/>
    <property type="match status" value="1"/>
</dbReference>
<dbReference type="AlphaFoldDB" id="A0ABD4TMS3"/>
<feature type="compositionally biased region" description="Polar residues" evidence="2">
    <location>
        <begin position="10"/>
        <end position="22"/>
    </location>
</feature>
<feature type="region of interest" description="Disordered" evidence="2">
    <location>
        <begin position="1"/>
        <end position="28"/>
    </location>
</feature>
<dbReference type="Pfam" id="PF04264">
    <property type="entry name" value="YceI"/>
    <property type="match status" value="1"/>
</dbReference>
<accession>A0ABD4TMS3</accession>
<dbReference type="Proteomes" id="UP001205080">
    <property type="component" value="Unassembled WGS sequence"/>
</dbReference>
<dbReference type="SMART" id="SM00867">
    <property type="entry name" value="YceI"/>
    <property type="match status" value="1"/>
</dbReference>